<keyword evidence="2" id="KW-1185">Reference proteome</keyword>
<reference evidence="1" key="2">
    <citation type="journal article" date="2022" name="New Phytol.">
        <title>Evolutionary transition to the ectomycorrhizal habit in the genomes of a hyperdiverse lineage of mushroom-forming fungi.</title>
        <authorList>
            <person name="Looney B."/>
            <person name="Miyauchi S."/>
            <person name="Morin E."/>
            <person name="Drula E."/>
            <person name="Courty P.E."/>
            <person name="Kohler A."/>
            <person name="Kuo A."/>
            <person name="LaButti K."/>
            <person name="Pangilinan J."/>
            <person name="Lipzen A."/>
            <person name="Riley R."/>
            <person name="Andreopoulos W."/>
            <person name="He G."/>
            <person name="Johnson J."/>
            <person name="Nolan M."/>
            <person name="Tritt A."/>
            <person name="Barry K.W."/>
            <person name="Grigoriev I.V."/>
            <person name="Nagy L.G."/>
            <person name="Hibbett D."/>
            <person name="Henrissat B."/>
            <person name="Matheny P.B."/>
            <person name="Labbe J."/>
            <person name="Martin F.M."/>
        </authorList>
    </citation>
    <scope>NUCLEOTIDE SEQUENCE</scope>
    <source>
        <strain evidence="1">HHB10654</strain>
    </source>
</reference>
<dbReference type="Proteomes" id="UP000814140">
    <property type="component" value="Unassembled WGS sequence"/>
</dbReference>
<evidence type="ECO:0000313" key="1">
    <source>
        <dbReference type="EMBL" id="KAI0058434.1"/>
    </source>
</evidence>
<gene>
    <name evidence="1" type="ORF">BV25DRAFT_1919318</name>
</gene>
<name>A0ACB8SPD8_9AGAM</name>
<comment type="caution">
    <text evidence="1">The sequence shown here is derived from an EMBL/GenBank/DDBJ whole genome shotgun (WGS) entry which is preliminary data.</text>
</comment>
<reference evidence="1" key="1">
    <citation type="submission" date="2021-03" db="EMBL/GenBank/DDBJ databases">
        <authorList>
            <consortium name="DOE Joint Genome Institute"/>
            <person name="Ahrendt S."/>
            <person name="Looney B.P."/>
            <person name="Miyauchi S."/>
            <person name="Morin E."/>
            <person name="Drula E."/>
            <person name="Courty P.E."/>
            <person name="Chicoki N."/>
            <person name="Fauchery L."/>
            <person name="Kohler A."/>
            <person name="Kuo A."/>
            <person name="Labutti K."/>
            <person name="Pangilinan J."/>
            <person name="Lipzen A."/>
            <person name="Riley R."/>
            <person name="Andreopoulos W."/>
            <person name="He G."/>
            <person name="Johnson J."/>
            <person name="Barry K.W."/>
            <person name="Grigoriev I.V."/>
            <person name="Nagy L."/>
            <person name="Hibbett D."/>
            <person name="Henrissat B."/>
            <person name="Matheny P.B."/>
            <person name="Labbe J."/>
            <person name="Martin F."/>
        </authorList>
    </citation>
    <scope>NUCLEOTIDE SEQUENCE</scope>
    <source>
        <strain evidence="1">HHB10654</strain>
    </source>
</reference>
<sequence length="469" mass="53029">MPLELTEGVLEHLDLVTILACRLVSRALRTCVDTSMKLQYLIALAANGMQDGPPGNFDLAERFSMLQKHEEAWRNLQWSEVTTIPIGRFGKLHGNVWAHWSSDTKISFCQLPSRLRAIEQRSWEVECGLPLPGFGIDPSQDLLVLVERHRTTNPQRHIHFRSLSTGQPHVNARSVTLTIPDKLQIHAEALDIQVFDDRVGIRHSPELRHGLCAVTIWDWKTGSLELCFYMRGSLFIFLDKSHVLSSIGGHLTVYYLPQRPSAVDLNPKTPFCTFNPTHRDPDWTDEEYSFESQAYRSYGHDVTAPFSPAPEDGVILGTINVSDHRYGHVIHHKLSIKFQTLRAHITRLHALTRPPGGHVLPWHTWGHDSMIGNGQRLRVSINGMRCVFTEPGRRLDSGQLGAFCDFHPLRVRRASNSSEEAAGRQIAVPRPSSPQFHSILLMLSADAILCRTLLFEDGSLKESLMIFIF</sequence>
<proteinExistence type="predicted"/>
<dbReference type="EMBL" id="MU277235">
    <property type="protein sequence ID" value="KAI0058434.1"/>
    <property type="molecule type" value="Genomic_DNA"/>
</dbReference>
<evidence type="ECO:0000313" key="2">
    <source>
        <dbReference type="Proteomes" id="UP000814140"/>
    </source>
</evidence>
<protein>
    <submittedName>
        <fullName evidence="1">Uncharacterized protein</fullName>
    </submittedName>
</protein>
<accession>A0ACB8SPD8</accession>
<organism evidence="1 2">
    <name type="scientific">Artomyces pyxidatus</name>
    <dbReference type="NCBI Taxonomy" id="48021"/>
    <lineage>
        <taxon>Eukaryota</taxon>
        <taxon>Fungi</taxon>
        <taxon>Dikarya</taxon>
        <taxon>Basidiomycota</taxon>
        <taxon>Agaricomycotina</taxon>
        <taxon>Agaricomycetes</taxon>
        <taxon>Russulales</taxon>
        <taxon>Auriscalpiaceae</taxon>
        <taxon>Artomyces</taxon>
    </lineage>
</organism>